<dbReference type="Gene3D" id="3.30.1540.20">
    <property type="entry name" value="MutL, C-terminal domain, dimerisation subdomain"/>
    <property type="match status" value="1"/>
</dbReference>
<dbReference type="FunFam" id="3.30.565.10:FF:000003">
    <property type="entry name" value="DNA mismatch repair endonuclease MutL"/>
    <property type="match status" value="1"/>
</dbReference>
<reference evidence="9 10" key="2">
    <citation type="submission" date="2018-04" db="EMBL/GenBank/DDBJ databases">
        <title>Thauera lacus sp. nov., isolated from an saline lake in Inner Mongolia, China.</title>
        <authorList>
            <person name="Liang Q.-Y."/>
        </authorList>
    </citation>
    <scope>NUCLEOTIDE SEQUENCE [LARGE SCALE GENOMIC DNA]</scope>
    <source>
        <strain evidence="9 10">D20</strain>
    </source>
</reference>
<dbReference type="NCBIfam" id="TIGR00585">
    <property type="entry name" value="mutl"/>
    <property type="match status" value="1"/>
</dbReference>
<evidence type="ECO:0000256" key="2">
    <source>
        <dbReference type="ARBA" id="ARBA00021975"/>
    </source>
</evidence>
<comment type="caution">
    <text evidence="9">The sequence shown here is derived from an EMBL/GenBank/DDBJ whole genome shotgun (WGS) entry which is preliminary data.</text>
</comment>
<keyword evidence="9" id="KW-0378">Hydrolase</keyword>
<dbReference type="PANTHER" id="PTHR10073">
    <property type="entry name" value="DNA MISMATCH REPAIR PROTEIN MLH, PMS, MUTL"/>
    <property type="match status" value="1"/>
</dbReference>
<dbReference type="GO" id="GO:0140664">
    <property type="term" value="F:ATP-dependent DNA damage sensor activity"/>
    <property type="evidence" value="ECO:0007669"/>
    <property type="project" value="InterPro"/>
</dbReference>
<dbReference type="NCBIfam" id="NF000949">
    <property type="entry name" value="PRK00095.1-2"/>
    <property type="match status" value="1"/>
</dbReference>
<dbReference type="SUPFAM" id="SSF118116">
    <property type="entry name" value="DNA mismatch repair protein MutL"/>
    <property type="match status" value="1"/>
</dbReference>
<evidence type="ECO:0000256" key="6">
    <source>
        <dbReference type="SAM" id="MobiDB-lite"/>
    </source>
</evidence>
<dbReference type="InterPro" id="IPR002099">
    <property type="entry name" value="MutL/Mlh/PMS"/>
</dbReference>
<dbReference type="Gene3D" id="3.30.1370.100">
    <property type="entry name" value="MutL, C-terminal domain, regulatory subdomain"/>
    <property type="match status" value="1"/>
</dbReference>
<evidence type="ECO:0000256" key="4">
    <source>
        <dbReference type="ARBA" id="ARBA00023204"/>
    </source>
</evidence>
<dbReference type="GO" id="GO:0005524">
    <property type="term" value="F:ATP binding"/>
    <property type="evidence" value="ECO:0007669"/>
    <property type="project" value="InterPro"/>
</dbReference>
<dbReference type="InterPro" id="IPR042120">
    <property type="entry name" value="MutL_C_dimsub"/>
</dbReference>
<dbReference type="InterPro" id="IPR014790">
    <property type="entry name" value="MutL_C"/>
</dbReference>
<name>A0A2T4IGU1_9RHOO</name>
<dbReference type="SUPFAM" id="SSF55874">
    <property type="entry name" value="ATPase domain of HSP90 chaperone/DNA topoisomerase II/histidine kinase"/>
    <property type="match status" value="1"/>
</dbReference>
<dbReference type="InterPro" id="IPR037198">
    <property type="entry name" value="MutL_C_sf"/>
</dbReference>
<dbReference type="Gene3D" id="3.30.565.10">
    <property type="entry name" value="Histidine kinase-like ATPase, C-terminal domain"/>
    <property type="match status" value="1"/>
</dbReference>
<dbReference type="GO" id="GO:0006298">
    <property type="term" value="P:mismatch repair"/>
    <property type="evidence" value="ECO:0007669"/>
    <property type="project" value="UniProtKB-UniRule"/>
</dbReference>
<dbReference type="GO" id="GO:0032300">
    <property type="term" value="C:mismatch repair complex"/>
    <property type="evidence" value="ECO:0007669"/>
    <property type="project" value="InterPro"/>
</dbReference>
<accession>A0A2T4IGU1</accession>
<dbReference type="PANTHER" id="PTHR10073:SF12">
    <property type="entry name" value="DNA MISMATCH REPAIR PROTEIN MLH1"/>
    <property type="match status" value="1"/>
</dbReference>
<evidence type="ECO:0000313" key="10">
    <source>
        <dbReference type="Proteomes" id="UP000241193"/>
    </source>
</evidence>
<dbReference type="GO" id="GO:0016887">
    <property type="term" value="F:ATP hydrolysis activity"/>
    <property type="evidence" value="ECO:0007669"/>
    <property type="project" value="InterPro"/>
</dbReference>
<dbReference type="PROSITE" id="PS00058">
    <property type="entry name" value="DNA_MISMATCH_REPAIR_1"/>
    <property type="match status" value="1"/>
</dbReference>
<keyword evidence="3 5" id="KW-0227">DNA damage</keyword>
<sequence length="599" mass="64334">MSVIHRLPDLLVNQIAAGEVVERPASVLKEVLENAVDAGSRAIEVQLEQGGVRRIRVADDGCGIDRDDLALALERHATSKIATLDDLERVATMGFRGEALAAIAAVARTTITSRAAGASHAWRIDGSDRSLAPAALNNGTVVDVADLYFNTPARRKFLKSEGTEFAHCDEMFRRVALARPDLALQLSHNARVIHRLPPGTPLARVGALMGDDFVTHAREVEAESGALRLTGLASLPAYSRASRDAQYFFVNGRFVRDKLLTHAVRQAYADILHGARHPAYVLFLSIDPAGVDVNVHPAKIEVRFRDARAVHQFVFHALTRALAESGAAAAGTPAPGAAVDAEETAPAAQRPAFASPAYPPAAARQGQLAMEAASQAYYGFVGSARDTPATAPADRHMPATPPDDTQGPPLGFALGQLHGVYILAQNQAGLVLVDMHAAHERILYERLKTVLDGRPAVQRLLIPAVFGVGARDMAAAEEHGEVLAGMGFEIAPAGPQELAVRSVPALLANAPVAELVRSVLEELREFPASEVVTARRNELLATMACHGAVRANRQLTVAEMNALLREMEATERADQCNHGRPTWTQLSMQELDRFFMRGQ</sequence>
<keyword evidence="9" id="KW-0540">Nuclease</keyword>
<dbReference type="SUPFAM" id="SSF54211">
    <property type="entry name" value="Ribosomal protein S5 domain 2-like"/>
    <property type="match status" value="1"/>
</dbReference>
<dbReference type="AlphaFoldDB" id="A0A2T4IGU1"/>
<keyword evidence="10" id="KW-1185">Reference proteome</keyword>
<dbReference type="InterPro" id="IPR036890">
    <property type="entry name" value="HATPase_C_sf"/>
</dbReference>
<dbReference type="InterPro" id="IPR020667">
    <property type="entry name" value="DNA_mismatch_repair_MutL"/>
</dbReference>
<dbReference type="RefSeq" id="WP_107492797.1">
    <property type="nucleotide sequence ID" value="NZ_PZKC01000004.1"/>
</dbReference>
<evidence type="ECO:0000259" key="8">
    <source>
        <dbReference type="SMART" id="SM01340"/>
    </source>
</evidence>
<dbReference type="InterPro" id="IPR042121">
    <property type="entry name" value="MutL_C_regsub"/>
</dbReference>
<evidence type="ECO:0000256" key="1">
    <source>
        <dbReference type="ARBA" id="ARBA00006082"/>
    </source>
</evidence>
<protein>
    <recommendedName>
        <fullName evidence="2 5">DNA mismatch repair protein MutL</fullName>
    </recommendedName>
</protein>
<evidence type="ECO:0000259" key="7">
    <source>
        <dbReference type="SMART" id="SM00853"/>
    </source>
</evidence>
<feature type="domain" description="DNA mismatch repair protein S5" evidence="8">
    <location>
        <begin position="205"/>
        <end position="323"/>
    </location>
</feature>
<dbReference type="CDD" id="cd03482">
    <property type="entry name" value="MutL_Trans_MutL"/>
    <property type="match status" value="1"/>
</dbReference>
<dbReference type="CDD" id="cd16926">
    <property type="entry name" value="HATPase_MutL-MLH-PMS-like"/>
    <property type="match status" value="1"/>
</dbReference>
<evidence type="ECO:0000256" key="3">
    <source>
        <dbReference type="ARBA" id="ARBA00022763"/>
    </source>
</evidence>
<dbReference type="GO" id="GO:0004519">
    <property type="term" value="F:endonuclease activity"/>
    <property type="evidence" value="ECO:0007669"/>
    <property type="project" value="UniProtKB-KW"/>
</dbReference>
<keyword evidence="9" id="KW-0255">Endonuclease</keyword>
<comment type="function">
    <text evidence="5">This protein is involved in the repair of mismatches in DNA. It is required for dam-dependent methyl-directed DNA mismatch repair. May act as a 'molecular matchmaker', a protein that promotes the formation of a stable complex between two or more DNA-binding proteins in an ATP-dependent manner without itself being part of a final effector complex.</text>
</comment>
<keyword evidence="4 5" id="KW-0234">DNA repair</keyword>
<dbReference type="InterPro" id="IPR013507">
    <property type="entry name" value="DNA_mismatch_S5_2-like"/>
</dbReference>
<proteinExistence type="inferred from homology"/>
<evidence type="ECO:0000313" key="9">
    <source>
        <dbReference type="EMBL" id="PTD96988.1"/>
    </source>
</evidence>
<gene>
    <name evidence="5" type="primary">mutL</name>
    <name evidence="9" type="ORF">C8261_06220</name>
</gene>
<dbReference type="SMART" id="SM01340">
    <property type="entry name" value="DNA_mis_repair"/>
    <property type="match status" value="1"/>
</dbReference>
<dbReference type="InterPro" id="IPR020568">
    <property type="entry name" value="Ribosomal_Su5_D2-typ_SF"/>
</dbReference>
<dbReference type="OrthoDB" id="9763467at2"/>
<dbReference type="Pfam" id="PF01119">
    <property type="entry name" value="DNA_mis_repair"/>
    <property type="match status" value="1"/>
</dbReference>
<dbReference type="InterPro" id="IPR038973">
    <property type="entry name" value="MutL/Mlh/Pms-like"/>
</dbReference>
<dbReference type="InterPro" id="IPR014762">
    <property type="entry name" value="DNA_mismatch_repair_CS"/>
</dbReference>
<comment type="similarity">
    <text evidence="1 5">Belongs to the DNA mismatch repair MutL/HexB family.</text>
</comment>
<feature type="region of interest" description="Disordered" evidence="6">
    <location>
        <begin position="332"/>
        <end position="354"/>
    </location>
</feature>
<dbReference type="Proteomes" id="UP000241193">
    <property type="component" value="Unassembled WGS sequence"/>
</dbReference>
<dbReference type="HAMAP" id="MF_00149">
    <property type="entry name" value="DNA_mis_repair"/>
    <property type="match status" value="1"/>
</dbReference>
<dbReference type="InterPro" id="IPR014721">
    <property type="entry name" value="Ribsml_uS5_D2-typ_fold_subgr"/>
</dbReference>
<feature type="domain" description="MutL C-terminal dimerisation" evidence="7">
    <location>
        <begin position="413"/>
        <end position="555"/>
    </location>
</feature>
<dbReference type="Gene3D" id="3.30.230.10">
    <property type="match status" value="1"/>
</dbReference>
<dbReference type="GO" id="GO:0030983">
    <property type="term" value="F:mismatched DNA binding"/>
    <property type="evidence" value="ECO:0007669"/>
    <property type="project" value="InterPro"/>
</dbReference>
<evidence type="ECO:0000256" key="5">
    <source>
        <dbReference type="HAMAP-Rule" id="MF_00149"/>
    </source>
</evidence>
<dbReference type="Pfam" id="PF08676">
    <property type="entry name" value="MutL_C"/>
    <property type="match status" value="1"/>
</dbReference>
<dbReference type="Pfam" id="PF13589">
    <property type="entry name" value="HATPase_c_3"/>
    <property type="match status" value="1"/>
</dbReference>
<reference evidence="9 10" key="1">
    <citation type="submission" date="2018-03" db="EMBL/GenBank/DDBJ databases">
        <authorList>
            <person name="Keele B.F."/>
        </authorList>
    </citation>
    <scope>NUCLEOTIDE SEQUENCE [LARGE SCALE GENOMIC DNA]</scope>
    <source>
        <strain evidence="9 10">D20</strain>
    </source>
</reference>
<organism evidence="9 10">
    <name type="scientific">Pseudothauera lacus</name>
    <dbReference type="NCBI Taxonomy" id="2136175"/>
    <lineage>
        <taxon>Bacteria</taxon>
        <taxon>Pseudomonadati</taxon>
        <taxon>Pseudomonadota</taxon>
        <taxon>Betaproteobacteria</taxon>
        <taxon>Rhodocyclales</taxon>
        <taxon>Zoogloeaceae</taxon>
        <taxon>Pseudothauera</taxon>
    </lineage>
</organism>
<dbReference type="EMBL" id="PZKC01000004">
    <property type="protein sequence ID" value="PTD96988.1"/>
    <property type="molecule type" value="Genomic_DNA"/>
</dbReference>
<dbReference type="SMART" id="SM00853">
    <property type="entry name" value="MutL_C"/>
    <property type="match status" value="1"/>
</dbReference>